<dbReference type="Proteomes" id="UP000887159">
    <property type="component" value="Unassembled WGS sequence"/>
</dbReference>
<evidence type="ECO:0000313" key="1">
    <source>
        <dbReference type="EMBL" id="GFX86376.1"/>
    </source>
</evidence>
<dbReference type="EMBL" id="BMAU01021007">
    <property type="protein sequence ID" value="GFX86376.1"/>
    <property type="molecule type" value="Genomic_DNA"/>
</dbReference>
<keyword evidence="2" id="KW-1185">Reference proteome</keyword>
<sequence length="108" mass="11990">MGNTHMSYFWQDNNRGNFFLVPEGTYNSQECQIAIEESVQVYRGGCGSPEVKVSDHGRHVMNSSQVPLKTRRVGERYTLNLSRALTSSHWCGVVVRRGGASSGIVLVT</sequence>
<organism evidence="1 2">
    <name type="scientific">Trichonephila clavipes</name>
    <name type="common">Golden silk orbweaver</name>
    <name type="synonym">Nephila clavipes</name>
    <dbReference type="NCBI Taxonomy" id="2585209"/>
    <lineage>
        <taxon>Eukaryota</taxon>
        <taxon>Metazoa</taxon>
        <taxon>Ecdysozoa</taxon>
        <taxon>Arthropoda</taxon>
        <taxon>Chelicerata</taxon>
        <taxon>Arachnida</taxon>
        <taxon>Araneae</taxon>
        <taxon>Araneomorphae</taxon>
        <taxon>Entelegynae</taxon>
        <taxon>Araneoidea</taxon>
        <taxon>Nephilidae</taxon>
        <taxon>Trichonephila</taxon>
    </lineage>
</organism>
<name>A0A8X6R6V0_TRICX</name>
<evidence type="ECO:0000313" key="2">
    <source>
        <dbReference type="Proteomes" id="UP000887159"/>
    </source>
</evidence>
<proteinExistence type="predicted"/>
<accession>A0A8X6R6V0</accession>
<reference evidence="1" key="1">
    <citation type="submission" date="2020-08" db="EMBL/GenBank/DDBJ databases">
        <title>Multicomponent nature underlies the extraordinary mechanical properties of spider dragline silk.</title>
        <authorList>
            <person name="Kono N."/>
            <person name="Nakamura H."/>
            <person name="Mori M."/>
            <person name="Yoshida Y."/>
            <person name="Ohtoshi R."/>
            <person name="Malay A.D."/>
            <person name="Moran D.A.P."/>
            <person name="Tomita M."/>
            <person name="Numata K."/>
            <person name="Arakawa K."/>
        </authorList>
    </citation>
    <scope>NUCLEOTIDE SEQUENCE</scope>
</reference>
<dbReference type="AlphaFoldDB" id="A0A8X6R6V0"/>
<protein>
    <submittedName>
        <fullName evidence="1">Uncharacterized protein</fullName>
    </submittedName>
</protein>
<gene>
    <name evidence="1" type="primary">NCL1_29385</name>
    <name evidence="1" type="ORF">TNCV_2562651</name>
</gene>
<comment type="caution">
    <text evidence="1">The sequence shown here is derived from an EMBL/GenBank/DDBJ whole genome shotgun (WGS) entry which is preliminary data.</text>
</comment>